<dbReference type="InterPro" id="IPR011856">
    <property type="entry name" value="tRNA_endonuc-like_dom_sf"/>
</dbReference>
<comment type="similarity">
    <text evidence="1 2">Belongs to the UPF0102 family.</text>
</comment>
<dbReference type="Pfam" id="PF02021">
    <property type="entry name" value="UPF0102"/>
    <property type="match status" value="1"/>
</dbReference>
<keyword evidence="3" id="KW-0255">Endonuclease</keyword>
<proteinExistence type="inferred from homology"/>
<dbReference type="AlphaFoldDB" id="A0A1G9LBL9"/>
<keyword evidence="3" id="KW-0378">Hydrolase</keyword>
<dbReference type="NCBIfam" id="NF009150">
    <property type="entry name" value="PRK12497.1-3"/>
    <property type="match status" value="1"/>
</dbReference>
<dbReference type="EMBL" id="FNHB01000001">
    <property type="protein sequence ID" value="SDL59236.1"/>
    <property type="molecule type" value="Genomic_DNA"/>
</dbReference>
<evidence type="ECO:0000313" key="3">
    <source>
        <dbReference type="EMBL" id="SDL59236.1"/>
    </source>
</evidence>
<dbReference type="Gene3D" id="3.40.1350.10">
    <property type="match status" value="1"/>
</dbReference>
<name>A0A1G9LBL9_9FIRM</name>
<organism evidence="3 4">
    <name type="scientific">Dendrosporobacter quercicolus</name>
    <dbReference type="NCBI Taxonomy" id="146817"/>
    <lineage>
        <taxon>Bacteria</taxon>
        <taxon>Bacillati</taxon>
        <taxon>Bacillota</taxon>
        <taxon>Negativicutes</taxon>
        <taxon>Selenomonadales</taxon>
        <taxon>Sporomusaceae</taxon>
        <taxon>Dendrosporobacter</taxon>
    </lineage>
</organism>
<dbReference type="NCBIfam" id="TIGR00252">
    <property type="entry name" value="YraN family protein"/>
    <property type="match status" value="1"/>
</dbReference>
<dbReference type="HAMAP" id="MF_00048">
    <property type="entry name" value="UPF0102"/>
    <property type="match status" value="1"/>
</dbReference>
<evidence type="ECO:0000256" key="2">
    <source>
        <dbReference type="HAMAP-Rule" id="MF_00048"/>
    </source>
</evidence>
<keyword evidence="4" id="KW-1185">Reference proteome</keyword>
<gene>
    <name evidence="3" type="ORF">SAMN04488502_101296</name>
</gene>
<dbReference type="STRING" id="146817.SAMN04488502_101296"/>
<dbReference type="PANTHER" id="PTHR34039">
    <property type="entry name" value="UPF0102 PROTEIN YRAN"/>
    <property type="match status" value="1"/>
</dbReference>
<dbReference type="CDD" id="cd20736">
    <property type="entry name" value="PoNe_Nuclease"/>
    <property type="match status" value="1"/>
</dbReference>
<evidence type="ECO:0000256" key="1">
    <source>
        <dbReference type="ARBA" id="ARBA00006738"/>
    </source>
</evidence>
<evidence type="ECO:0000313" key="4">
    <source>
        <dbReference type="Proteomes" id="UP000214880"/>
    </source>
</evidence>
<dbReference type="GO" id="GO:0004519">
    <property type="term" value="F:endonuclease activity"/>
    <property type="evidence" value="ECO:0007669"/>
    <property type="project" value="UniProtKB-KW"/>
</dbReference>
<dbReference type="InterPro" id="IPR011335">
    <property type="entry name" value="Restrct_endonuc-II-like"/>
</dbReference>
<dbReference type="InterPro" id="IPR003509">
    <property type="entry name" value="UPF0102_YraN-like"/>
</dbReference>
<sequence length="119" mass="13576">MNHIQLGERGEKAAVHYLSANGYSIIVTKYRTKTGEIDIIAEKNKLLVFVEVKTRRSIAYGYPAEAVNYRKQRKLILTARCYLQQSGRSDCQCRFDIMEILITSSGKLSFNHIINAFGE</sequence>
<dbReference type="RefSeq" id="WP_092067572.1">
    <property type="nucleotide sequence ID" value="NZ_FNHB01000001.1"/>
</dbReference>
<keyword evidence="3" id="KW-0540">Nuclease</keyword>
<dbReference type="GO" id="GO:0003676">
    <property type="term" value="F:nucleic acid binding"/>
    <property type="evidence" value="ECO:0007669"/>
    <property type="project" value="InterPro"/>
</dbReference>
<dbReference type="PANTHER" id="PTHR34039:SF1">
    <property type="entry name" value="UPF0102 PROTEIN YRAN"/>
    <property type="match status" value="1"/>
</dbReference>
<accession>A0A1G9LBL9</accession>
<dbReference type="SUPFAM" id="SSF52980">
    <property type="entry name" value="Restriction endonuclease-like"/>
    <property type="match status" value="1"/>
</dbReference>
<protein>
    <recommendedName>
        <fullName evidence="2">UPF0102 protein SAMN04488502_101296</fullName>
    </recommendedName>
</protein>
<dbReference type="OrthoDB" id="9802516at2"/>
<reference evidence="3 4" key="1">
    <citation type="submission" date="2016-10" db="EMBL/GenBank/DDBJ databases">
        <authorList>
            <person name="de Groot N.N."/>
        </authorList>
    </citation>
    <scope>NUCLEOTIDE SEQUENCE [LARGE SCALE GENOMIC DNA]</scope>
    <source>
        <strain evidence="3 4">DSM 1736</strain>
    </source>
</reference>
<dbReference type="Proteomes" id="UP000214880">
    <property type="component" value="Unassembled WGS sequence"/>
</dbReference>